<keyword evidence="1" id="KW-0472">Membrane</keyword>
<name>A0ABT1W935_9PROT</name>
<protein>
    <submittedName>
        <fullName evidence="2">Uncharacterized protein</fullName>
    </submittedName>
</protein>
<keyword evidence="3" id="KW-1185">Reference proteome</keyword>
<feature type="transmembrane region" description="Helical" evidence="1">
    <location>
        <begin position="54"/>
        <end position="73"/>
    </location>
</feature>
<keyword evidence="1" id="KW-0812">Transmembrane</keyword>
<dbReference type="EMBL" id="JAMSKV010000007">
    <property type="protein sequence ID" value="MCQ8278747.1"/>
    <property type="molecule type" value="Genomic_DNA"/>
</dbReference>
<evidence type="ECO:0000256" key="1">
    <source>
        <dbReference type="SAM" id="Phobius"/>
    </source>
</evidence>
<feature type="transmembrane region" description="Helical" evidence="1">
    <location>
        <begin position="115"/>
        <end position="133"/>
    </location>
</feature>
<dbReference type="Proteomes" id="UP001524587">
    <property type="component" value="Unassembled WGS sequence"/>
</dbReference>
<evidence type="ECO:0000313" key="3">
    <source>
        <dbReference type="Proteomes" id="UP001524587"/>
    </source>
</evidence>
<accession>A0ABT1W935</accession>
<reference evidence="2 3" key="1">
    <citation type="submission" date="2022-06" db="EMBL/GenBank/DDBJ databases">
        <title>Endosaccharibacter gen. nov., sp. nov., endophytic bacteria isolated from sugarcane.</title>
        <authorList>
            <person name="Pitiwittayakul N."/>
            <person name="Yukphan P."/>
            <person name="Charoenyingcharoen P."/>
            <person name="Tanasupawat S."/>
        </authorList>
    </citation>
    <scope>NUCLEOTIDE SEQUENCE [LARGE SCALE GENOMIC DNA]</scope>
    <source>
        <strain evidence="2 3">KSS8</strain>
    </source>
</reference>
<evidence type="ECO:0000313" key="2">
    <source>
        <dbReference type="EMBL" id="MCQ8278747.1"/>
    </source>
</evidence>
<feature type="transmembrane region" description="Helical" evidence="1">
    <location>
        <begin position="31"/>
        <end position="48"/>
    </location>
</feature>
<sequence length="194" mass="20171">MSGVSVLPAVGLLVLTVFCARPAGSGTVRRLLLAQAVLLALTLLALALTGRVPMANALLGIGFAGGECVVLWLRAGRWRESAEPAGVWPIALALGAAWIGFRLLPTGSMADDGSVASAALGVVLAGMVALVFARSDRSRWAALLSAGRGALLLVALSPRCDWVAWLMVLLPQALFLQRFCSRPVWSELAGADEA</sequence>
<comment type="caution">
    <text evidence="2">The sequence shown here is derived from an EMBL/GenBank/DDBJ whole genome shotgun (WGS) entry which is preliminary data.</text>
</comment>
<organism evidence="2 3">
    <name type="scientific">Endosaccharibacter trunci</name>
    <dbReference type="NCBI Taxonomy" id="2812733"/>
    <lineage>
        <taxon>Bacteria</taxon>
        <taxon>Pseudomonadati</taxon>
        <taxon>Pseudomonadota</taxon>
        <taxon>Alphaproteobacteria</taxon>
        <taxon>Acetobacterales</taxon>
        <taxon>Acetobacteraceae</taxon>
        <taxon>Endosaccharibacter</taxon>
    </lineage>
</organism>
<gene>
    <name evidence="2" type="ORF">NFI95_09810</name>
</gene>
<feature type="transmembrane region" description="Helical" evidence="1">
    <location>
        <begin position="85"/>
        <end position="103"/>
    </location>
</feature>
<keyword evidence="1" id="KW-1133">Transmembrane helix</keyword>
<dbReference type="RefSeq" id="WP_422864224.1">
    <property type="nucleotide sequence ID" value="NZ_JAMSKV010000007.1"/>
</dbReference>
<proteinExistence type="predicted"/>
<feature type="transmembrane region" description="Helical" evidence="1">
    <location>
        <begin position="6"/>
        <end position="24"/>
    </location>
</feature>